<proteinExistence type="predicted"/>
<evidence type="ECO:0000313" key="3">
    <source>
        <dbReference type="Proteomes" id="UP000225277"/>
    </source>
</evidence>
<protein>
    <submittedName>
        <fullName evidence="2">Uncharacterized protein</fullName>
    </submittedName>
</protein>
<evidence type="ECO:0000313" key="2">
    <source>
        <dbReference type="EMBL" id="CZT22968.1"/>
    </source>
</evidence>
<dbReference type="RefSeq" id="XP_023629692.1">
    <property type="nucleotide sequence ID" value="XM_023773924.1"/>
</dbReference>
<reference evidence="2 3" key="1">
    <citation type="submission" date="2016-03" db="EMBL/GenBank/DDBJ databases">
        <authorList>
            <person name="Ploux O."/>
        </authorList>
    </citation>
    <scope>NUCLEOTIDE SEQUENCE [LARGE SCALE GENOMIC DNA]</scope>
    <source>
        <strain evidence="2 3">URUG2</strain>
    </source>
</reference>
<dbReference type="GeneID" id="35603761"/>
<evidence type="ECO:0000256" key="1">
    <source>
        <dbReference type="SAM" id="MobiDB-lite"/>
    </source>
</evidence>
<dbReference type="Proteomes" id="UP000225277">
    <property type="component" value="Unassembled WGS sequence"/>
</dbReference>
<gene>
    <name evidence="2" type="ORF">RCC_08676</name>
</gene>
<feature type="compositionally biased region" description="Polar residues" evidence="1">
    <location>
        <begin position="29"/>
        <end position="47"/>
    </location>
</feature>
<keyword evidence="3" id="KW-1185">Reference proteome</keyword>
<organism evidence="2 3">
    <name type="scientific">Ramularia collo-cygni</name>
    <dbReference type="NCBI Taxonomy" id="112498"/>
    <lineage>
        <taxon>Eukaryota</taxon>
        <taxon>Fungi</taxon>
        <taxon>Dikarya</taxon>
        <taxon>Ascomycota</taxon>
        <taxon>Pezizomycotina</taxon>
        <taxon>Dothideomycetes</taxon>
        <taxon>Dothideomycetidae</taxon>
        <taxon>Mycosphaerellales</taxon>
        <taxon>Mycosphaerellaceae</taxon>
        <taxon>Ramularia</taxon>
    </lineage>
</organism>
<feature type="region of interest" description="Disordered" evidence="1">
    <location>
        <begin position="18"/>
        <end position="50"/>
    </location>
</feature>
<name>A0A2D3VMT9_9PEZI</name>
<dbReference type="AlphaFoldDB" id="A0A2D3VMT9"/>
<accession>A0A2D3VMT9</accession>
<dbReference type="EMBL" id="FJUY01000015">
    <property type="protein sequence ID" value="CZT22968.1"/>
    <property type="molecule type" value="Genomic_DNA"/>
</dbReference>
<sequence>MFELLTASRAREYTQKKKVEISMCRKQPPESTQSQNGRAQSSLAQENSSVSQLSTSTLLPIYQQRDLGVHNAVQPRSFHRLVMCCSL</sequence>